<dbReference type="InterPro" id="IPR036390">
    <property type="entry name" value="WH_DNA-bd_sf"/>
</dbReference>
<organism evidence="1 2">
    <name type="scientific">Magnetospirillum moscoviense</name>
    <dbReference type="NCBI Taxonomy" id="1437059"/>
    <lineage>
        <taxon>Bacteria</taxon>
        <taxon>Pseudomonadati</taxon>
        <taxon>Pseudomonadota</taxon>
        <taxon>Alphaproteobacteria</taxon>
        <taxon>Rhodospirillales</taxon>
        <taxon>Rhodospirillaceae</taxon>
        <taxon>Magnetospirillum</taxon>
    </lineage>
</organism>
<comment type="caution">
    <text evidence="1">The sequence shown here is derived from an EMBL/GenBank/DDBJ whole genome shotgun (WGS) entry which is preliminary data.</text>
</comment>
<dbReference type="AlphaFoldDB" id="A0A178MY87"/>
<proteinExistence type="predicted"/>
<sequence>MKLLSAIDGNSRVTQRTIARDLGIALGLANAYLKRCVKTGLIKVAMAPANRYAYYLTPTGLAEKGRLTAEFLRQSFYLVRAARQEYGDIFAACSDRGWKRVVLWGASEIGEMAVLAALDHPVEILGFVDDAAERDRCAALAVLPTPKTFSTAEAAIVTDLKAPQATFDRARAFMGPDRVFAPRFLGISVRSGVEDRP</sequence>
<dbReference type="Proteomes" id="UP000078543">
    <property type="component" value="Unassembled WGS sequence"/>
</dbReference>
<dbReference type="EMBL" id="LWQU01000104">
    <property type="protein sequence ID" value="OAN54997.1"/>
    <property type="molecule type" value="Genomic_DNA"/>
</dbReference>
<dbReference type="InterPro" id="IPR036388">
    <property type="entry name" value="WH-like_DNA-bd_sf"/>
</dbReference>
<dbReference type="Pfam" id="PF13412">
    <property type="entry name" value="HTH_24"/>
    <property type="match status" value="1"/>
</dbReference>
<keyword evidence="2" id="KW-1185">Reference proteome</keyword>
<evidence type="ECO:0000313" key="1">
    <source>
        <dbReference type="EMBL" id="OAN54997.1"/>
    </source>
</evidence>
<name>A0A178MY87_9PROT</name>
<accession>A0A178MY87</accession>
<reference evidence="1 2" key="1">
    <citation type="submission" date="2016-04" db="EMBL/GenBank/DDBJ databases">
        <title>Draft genome sequence of freshwater magnetotactic bacteria Magnetospirillum marisnigri SP-1 and Magnetospirillum moscoviense BB-1.</title>
        <authorList>
            <person name="Koziaeva V."/>
            <person name="Dziuba M.V."/>
            <person name="Ivanov T.M."/>
            <person name="Kuznetsov B."/>
            <person name="Grouzdev D.S."/>
        </authorList>
    </citation>
    <scope>NUCLEOTIDE SEQUENCE [LARGE SCALE GENOMIC DNA]</scope>
    <source>
        <strain evidence="1 2">BB-1</strain>
    </source>
</reference>
<dbReference type="Gene3D" id="1.10.10.10">
    <property type="entry name" value="Winged helix-like DNA-binding domain superfamily/Winged helix DNA-binding domain"/>
    <property type="match status" value="1"/>
</dbReference>
<dbReference type="STRING" id="1437059.A6A05_00100"/>
<dbReference type="SUPFAM" id="SSF46785">
    <property type="entry name" value="Winged helix' DNA-binding domain"/>
    <property type="match status" value="1"/>
</dbReference>
<gene>
    <name evidence="1" type="ORF">A6A05_00100</name>
</gene>
<protein>
    <submittedName>
        <fullName evidence="1">Uncharacterized protein</fullName>
    </submittedName>
</protein>
<evidence type="ECO:0000313" key="2">
    <source>
        <dbReference type="Proteomes" id="UP000078543"/>
    </source>
</evidence>
<dbReference type="RefSeq" id="WP_172822192.1">
    <property type="nucleotide sequence ID" value="NZ_LWQU01000104.1"/>
</dbReference>